<accession>X1B456</accession>
<comment type="caution">
    <text evidence="1">The sequence shown here is derived from an EMBL/GenBank/DDBJ whole genome shotgun (WGS) entry which is preliminary data.</text>
</comment>
<feature type="non-terminal residue" evidence="1">
    <location>
        <position position="1"/>
    </location>
</feature>
<proteinExistence type="predicted"/>
<evidence type="ECO:0000313" key="1">
    <source>
        <dbReference type="EMBL" id="GAG66816.1"/>
    </source>
</evidence>
<reference evidence="1" key="1">
    <citation type="journal article" date="2014" name="Front. Microbiol.">
        <title>High frequency of phylogenetically diverse reductive dehalogenase-homologous genes in deep subseafloor sedimentary metagenomes.</title>
        <authorList>
            <person name="Kawai M."/>
            <person name="Futagami T."/>
            <person name="Toyoda A."/>
            <person name="Takaki Y."/>
            <person name="Nishi S."/>
            <person name="Hori S."/>
            <person name="Arai W."/>
            <person name="Tsubouchi T."/>
            <person name="Morono Y."/>
            <person name="Uchiyama I."/>
            <person name="Ito T."/>
            <person name="Fujiyama A."/>
            <person name="Inagaki F."/>
            <person name="Takami H."/>
        </authorList>
    </citation>
    <scope>NUCLEOTIDE SEQUENCE</scope>
    <source>
        <strain evidence="1">Expedition CK06-06</strain>
    </source>
</reference>
<dbReference type="AlphaFoldDB" id="X1B456"/>
<name>X1B456_9ZZZZ</name>
<gene>
    <name evidence="1" type="ORF">S01H4_12745</name>
</gene>
<protein>
    <submittedName>
        <fullName evidence="1">Uncharacterized protein</fullName>
    </submittedName>
</protein>
<organism evidence="1">
    <name type="scientific">marine sediment metagenome</name>
    <dbReference type="NCBI Taxonomy" id="412755"/>
    <lineage>
        <taxon>unclassified sequences</taxon>
        <taxon>metagenomes</taxon>
        <taxon>ecological metagenomes</taxon>
    </lineage>
</organism>
<dbReference type="EMBL" id="BART01005507">
    <property type="protein sequence ID" value="GAG66816.1"/>
    <property type="molecule type" value="Genomic_DNA"/>
</dbReference>
<sequence>PKRTADIRTAHDKISLSLNLINVFGNSFFKLL</sequence>